<keyword evidence="2" id="KW-1185">Reference proteome</keyword>
<accession>A0ACC3NB24</accession>
<evidence type="ECO:0000313" key="2">
    <source>
        <dbReference type="Proteomes" id="UP001281147"/>
    </source>
</evidence>
<proteinExistence type="predicted"/>
<gene>
    <name evidence="1" type="ORF">LTR37_008758</name>
</gene>
<dbReference type="EMBL" id="JAUTXU010000065">
    <property type="protein sequence ID" value="KAK3713073.1"/>
    <property type="molecule type" value="Genomic_DNA"/>
</dbReference>
<name>A0ACC3NB24_9PEZI</name>
<dbReference type="Proteomes" id="UP001281147">
    <property type="component" value="Unassembled WGS sequence"/>
</dbReference>
<comment type="caution">
    <text evidence="1">The sequence shown here is derived from an EMBL/GenBank/DDBJ whole genome shotgun (WGS) entry which is preliminary data.</text>
</comment>
<organism evidence="1 2">
    <name type="scientific">Vermiconidia calcicola</name>
    <dbReference type="NCBI Taxonomy" id="1690605"/>
    <lineage>
        <taxon>Eukaryota</taxon>
        <taxon>Fungi</taxon>
        <taxon>Dikarya</taxon>
        <taxon>Ascomycota</taxon>
        <taxon>Pezizomycotina</taxon>
        <taxon>Dothideomycetes</taxon>
        <taxon>Dothideomycetidae</taxon>
        <taxon>Mycosphaerellales</taxon>
        <taxon>Extremaceae</taxon>
        <taxon>Vermiconidia</taxon>
    </lineage>
</organism>
<evidence type="ECO:0000313" key="1">
    <source>
        <dbReference type="EMBL" id="KAK3713073.1"/>
    </source>
</evidence>
<sequence>MDPKSHCDNLERASPQDTKANNTKMTQEKASAELPPYDHDSAQSGFYADEKQAGETFEHAPSQTPILDKLLSEPTTKARIQTIAAAINDLGDESKNTQSALRTAFMTVAEMAKDAKKEKKEGRWSKEDKKALKEELKPMFQDIKKEMKGTWKGRGWSSA</sequence>
<protein>
    <submittedName>
        <fullName evidence="1">Uncharacterized protein</fullName>
    </submittedName>
</protein>
<reference evidence="1" key="1">
    <citation type="submission" date="2023-07" db="EMBL/GenBank/DDBJ databases">
        <title>Black Yeasts Isolated from many extreme environments.</title>
        <authorList>
            <person name="Coleine C."/>
            <person name="Stajich J.E."/>
            <person name="Selbmann L."/>
        </authorList>
    </citation>
    <scope>NUCLEOTIDE SEQUENCE</scope>
    <source>
        <strain evidence="1">CCFEE 5714</strain>
    </source>
</reference>